<dbReference type="InterPro" id="IPR041476">
    <property type="entry name" value="TRAF3IP1_C"/>
</dbReference>
<dbReference type="GO" id="GO:0042073">
    <property type="term" value="P:intraciliary transport"/>
    <property type="evidence" value="ECO:0007669"/>
    <property type="project" value="TreeGrafter"/>
</dbReference>
<evidence type="ECO:0000256" key="8">
    <source>
        <dbReference type="ARBA" id="ARBA00043971"/>
    </source>
</evidence>
<evidence type="ECO:0000256" key="4">
    <source>
        <dbReference type="ARBA" id="ARBA00022794"/>
    </source>
</evidence>
<feature type="compositionally biased region" description="Basic and acidic residues" evidence="10">
    <location>
        <begin position="541"/>
        <end position="550"/>
    </location>
</feature>
<organism evidence="13 14">
    <name type="scientific">Pseudolycoriella hygida</name>
    <dbReference type="NCBI Taxonomy" id="35572"/>
    <lineage>
        <taxon>Eukaryota</taxon>
        <taxon>Metazoa</taxon>
        <taxon>Ecdysozoa</taxon>
        <taxon>Arthropoda</taxon>
        <taxon>Hexapoda</taxon>
        <taxon>Insecta</taxon>
        <taxon>Pterygota</taxon>
        <taxon>Neoptera</taxon>
        <taxon>Endopterygota</taxon>
        <taxon>Diptera</taxon>
        <taxon>Nematocera</taxon>
        <taxon>Sciaroidea</taxon>
        <taxon>Sciaridae</taxon>
        <taxon>Pseudolycoriella</taxon>
    </lineage>
</organism>
<dbReference type="InterPro" id="IPR040468">
    <property type="entry name" value="TRAF3IP1_N"/>
</dbReference>
<keyword evidence="4" id="KW-0970">Cilium biogenesis/degradation</keyword>
<feature type="domain" description="TRAF3-interacting protein 1 C-terminal" evidence="12">
    <location>
        <begin position="518"/>
        <end position="668"/>
    </location>
</feature>
<dbReference type="GO" id="GO:0008017">
    <property type="term" value="F:microtubule binding"/>
    <property type="evidence" value="ECO:0007669"/>
    <property type="project" value="InterPro"/>
</dbReference>
<dbReference type="AlphaFoldDB" id="A0A9Q0MSB5"/>
<dbReference type="GO" id="GO:0030992">
    <property type="term" value="C:intraciliary transport particle B"/>
    <property type="evidence" value="ECO:0007669"/>
    <property type="project" value="TreeGrafter"/>
</dbReference>
<dbReference type="Pfam" id="PF10243">
    <property type="entry name" value="MIP-T3"/>
    <property type="match status" value="1"/>
</dbReference>
<dbReference type="Proteomes" id="UP001151699">
    <property type="component" value="Chromosome X"/>
</dbReference>
<dbReference type="EMBL" id="WJQU01000003">
    <property type="protein sequence ID" value="KAJ6637118.1"/>
    <property type="molecule type" value="Genomic_DNA"/>
</dbReference>
<protein>
    <recommendedName>
        <fullName evidence="9">TRAF3-interacting protein 1</fullName>
    </recommendedName>
</protein>
<evidence type="ECO:0000256" key="7">
    <source>
        <dbReference type="ARBA" id="ARBA00023273"/>
    </source>
</evidence>
<comment type="similarity">
    <text evidence="8">Belongs to the TRAF3IP1 family.</text>
</comment>
<feature type="region of interest" description="Disordered" evidence="10">
    <location>
        <begin position="305"/>
        <end position="458"/>
    </location>
</feature>
<dbReference type="GO" id="GO:0036064">
    <property type="term" value="C:ciliary basal body"/>
    <property type="evidence" value="ECO:0007669"/>
    <property type="project" value="TreeGrafter"/>
</dbReference>
<dbReference type="Gene3D" id="1.10.418.50">
    <property type="entry name" value="Microtubule-binding protein MIP-T3"/>
    <property type="match status" value="1"/>
</dbReference>
<dbReference type="PANTHER" id="PTHR31363">
    <property type="entry name" value="TRAF3-INTERACTING PROTEIN 1"/>
    <property type="match status" value="1"/>
</dbReference>
<feature type="compositionally biased region" description="Basic and acidic residues" evidence="10">
    <location>
        <begin position="312"/>
        <end position="323"/>
    </location>
</feature>
<feature type="region of interest" description="Disordered" evidence="10">
    <location>
        <begin position="541"/>
        <end position="570"/>
    </location>
</feature>
<dbReference type="InterPro" id="IPR018799">
    <property type="entry name" value="TRAF3IP1"/>
</dbReference>
<accession>A0A9Q0MSB5</accession>
<feature type="compositionally biased region" description="Low complexity" evidence="10">
    <location>
        <begin position="139"/>
        <end position="158"/>
    </location>
</feature>
<feature type="compositionally biased region" description="Basic and acidic residues" evidence="10">
    <location>
        <begin position="164"/>
        <end position="234"/>
    </location>
</feature>
<keyword evidence="6" id="KW-0206">Cytoskeleton</keyword>
<comment type="caution">
    <text evidence="13">The sequence shown here is derived from an EMBL/GenBank/DDBJ whole genome shotgun (WGS) entry which is preliminary data.</text>
</comment>
<evidence type="ECO:0000259" key="12">
    <source>
        <dbReference type="Pfam" id="PF17749"/>
    </source>
</evidence>
<evidence type="ECO:0000256" key="5">
    <source>
        <dbReference type="ARBA" id="ARBA00023054"/>
    </source>
</evidence>
<evidence type="ECO:0000256" key="10">
    <source>
        <dbReference type="SAM" id="MobiDB-lite"/>
    </source>
</evidence>
<evidence type="ECO:0000256" key="3">
    <source>
        <dbReference type="ARBA" id="ARBA00022490"/>
    </source>
</evidence>
<evidence type="ECO:0000256" key="1">
    <source>
        <dbReference type="ARBA" id="ARBA00004120"/>
    </source>
</evidence>
<dbReference type="GO" id="GO:0048513">
    <property type="term" value="P:animal organ development"/>
    <property type="evidence" value="ECO:0007669"/>
    <property type="project" value="UniProtKB-ARBA"/>
</dbReference>
<dbReference type="PANTHER" id="PTHR31363:SF0">
    <property type="entry name" value="TRAF3-INTERACTING PROTEIN 1"/>
    <property type="match status" value="1"/>
</dbReference>
<evidence type="ECO:0000259" key="11">
    <source>
        <dbReference type="Pfam" id="PF10243"/>
    </source>
</evidence>
<keyword evidence="7" id="KW-0966">Cell projection</keyword>
<name>A0A9Q0MSB5_9DIPT</name>
<dbReference type="GO" id="GO:0048731">
    <property type="term" value="P:system development"/>
    <property type="evidence" value="ECO:0007669"/>
    <property type="project" value="UniProtKB-ARBA"/>
</dbReference>
<gene>
    <name evidence="13" type="primary">Traf3ip1</name>
    <name evidence="13" type="ORF">Bhyg_09844</name>
</gene>
<evidence type="ECO:0000313" key="14">
    <source>
        <dbReference type="Proteomes" id="UP001151699"/>
    </source>
</evidence>
<keyword evidence="3" id="KW-0963">Cytoplasm</keyword>
<evidence type="ECO:0000256" key="9">
    <source>
        <dbReference type="ARBA" id="ARBA00070492"/>
    </source>
</evidence>
<feature type="domain" description="TRAF3-interacting protein 1 N-terminal" evidence="11">
    <location>
        <begin position="9"/>
        <end position="115"/>
    </location>
</feature>
<comment type="subcellular location">
    <subcellularLocation>
        <location evidence="2">Cytoplasm</location>
        <location evidence="2">Cytoskeleton</location>
        <location evidence="2">Cilium axoneme</location>
    </subcellularLocation>
    <subcellularLocation>
        <location evidence="1">Cytoplasm</location>
        <location evidence="1">Cytoskeleton</location>
        <location evidence="1">Cilium basal body</location>
    </subcellularLocation>
</comment>
<dbReference type="Pfam" id="PF17749">
    <property type="entry name" value="MIP-T3_C"/>
    <property type="match status" value="1"/>
</dbReference>
<keyword evidence="14" id="KW-1185">Reference proteome</keyword>
<dbReference type="OrthoDB" id="10258914at2759"/>
<dbReference type="InterPro" id="IPR042576">
    <property type="entry name" value="TRAF3IP1_N_sf"/>
</dbReference>
<feature type="region of interest" description="Disordered" evidence="10">
    <location>
        <begin position="132"/>
        <end position="234"/>
    </location>
</feature>
<sequence>MTEVDPDVIKKTQSSLGKYVKKPVLTDKLLNKPPFRFLHDIITSVIQNTGYLEGLFEPEEMVSANVKDKDAKISFLQKVIDTVRISTKENVNVKPSKIVAGQEPERTNELLQLIGVALSRKISSTEAVKMVRNKDIPKPSKNSSTKSSKVLKQSSVDSVKTKSKSVDDSKALKDNNKLVPRVRESKDKINDKPIKDRKERETKVGRDGKKPARETKEAKGSDRVRSEKVKTKNDVDLTKSSAKIVKDNAEEKVDIDLNSKVDSTTNGYFQSNSDDKDVMGEEVIKKIDGDDLQKSFEPEIVSVQIQAGLSKSKNEENADRGDGDVLINGDELEKRKSVRTSDKKVEKLRSEEIDDSPSQAKQNKPESLQPITSNGDNSLEQNESPQTLDKETKEPKPSGESKKETEDSIEITNTAIELRKNSVVTNEMPSMPRPRTSLRPPSVRPASARPGAPRRRDKNVEIILQPDGNLPKPAVNIKIDALNVELDDDGENLVIIEDSSNESNDLKFGVDTSHENIDEQQGHLVQQILETQKEFLKIGEEASEKRRTESEWEPANSHQRQTSAKQMDSLRDSIQKLTRSINPLGKLMDFLQEDVDSMQMELSMWKTSYENTKQELRREEGLNESAIEPLKLQLAQIESDIKDQIEIMDLARVDIMENEEKVMKLLTEM</sequence>
<feature type="compositionally biased region" description="Basic and acidic residues" evidence="10">
    <location>
        <begin position="388"/>
        <end position="406"/>
    </location>
</feature>
<dbReference type="GO" id="GO:0060271">
    <property type="term" value="P:cilium assembly"/>
    <property type="evidence" value="ECO:0007669"/>
    <property type="project" value="TreeGrafter"/>
</dbReference>
<feature type="compositionally biased region" description="Polar residues" evidence="10">
    <location>
        <begin position="556"/>
        <end position="566"/>
    </location>
</feature>
<evidence type="ECO:0000256" key="2">
    <source>
        <dbReference type="ARBA" id="ARBA00004430"/>
    </source>
</evidence>
<dbReference type="GO" id="GO:0070507">
    <property type="term" value="P:regulation of microtubule cytoskeleton organization"/>
    <property type="evidence" value="ECO:0007669"/>
    <property type="project" value="TreeGrafter"/>
</dbReference>
<feature type="compositionally biased region" description="Basic and acidic residues" evidence="10">
    <location>
        <begin position="331"/>
        <end position="351"/>
    </location>
</feature>
<proteinExistence type="inferred from homology"/>
<feature type="compositionally biased region" description="Low complexity" evidence="10">
    <location>
        <begin position="437"/>
        <end position="451"/>
    </location>
</feature>
<dbReference type="GO" id="GO:0005930">
    <property type="term" value="C:axoneme"/>
    <property type="evidence" value="ECO:0007669"/>
    <property type="project" value="UniProtKB-SubCell"/>
</dbReference>
<reference evidence="13" key="1">
    <citation type="submission" date="2022-07" db="EMBL/GenBank/DDBJ databases">
        <authorList>
            <person name="Trinca V."/>
            <person name="Uliana J.V.C."/>
            <person name="Torres T.T."/>
            <person name="Ward R.J."/>
            <person name="Monesi N."/>
        </authorList>
    </citation>
    <scope>NUCLEOTIDE SEQUENCE</scope>
    <source>
        <strain evidence="13">HSMRA1968</strain>
        <tissue evidence="13">Whole embryos</tissue>
    </source>
</reference>
<evidence type="ECO:0000256" key="6">
    <source>
        <dbReference type="ARBA" id="ARBA00023212"/>
    </source>
</evidence>
<feature type="compositionally biased region" description="Polar residues" evidence="10">
    <location>
        <begin position="356"/>
        <end position="387"/>
    </location>
</feature>
<keyword evidence="5" id="KW-0175">Coiled coil</keyword>
<evidence type="ECO:0000313" key="13">
    <source>
        <dbReference type="EMBL" id="KAJ6637118.1"/>
    </source>
</evidence>
<dbReference type="FunFam" id="1.10.418.50:FF:000001">
    <property type="entry name" value="TRAF3-interacting protein 1 isoform X1"/>
    <property type="match status" value="1"/>
</dbReference>